<gene>
    <name evidence="1" type="ORF">Patl1_19046</name>
</gene>
<protein>
    <submittedName>
        <fullName evidence="1">Uncharacterized protein</fullName>
    </submittedName>
</protein>
<organism evidence="1 2">
    <name type="scientific">Pistacia atlantica</name>
    <dbReference type="NCBI Taxonomy" id="434234"/>
    <lineage>
        <taxon>Eukaryota</taxon>
        <taxon>Viridiplantae</taxon>
        <taxon>Streptophyta</taxon>
        <taxon>Embryophyta</taxon>
        <taxon>Tracheophyta</taxon>
        <taxon>Spermatophyta</taxon>
        <taxon>Magnoliopsida</taxon>
        <taxon>eudicotyledons</taxon>
        <taxon>Gunneridae</taxon>
        <taxon>Pentapetalae</taxon>
        <taxon>rosids</taxon>
        <taxon>malvids</taxon>
        <taxon>Sapindales</taxon>
        <taxon>Anacardiaceae</taxon>
        <taxon>Pistacia</taxon>
    </lineage>
</organism>
<accession>A0ACC1C1B6</accession>
<comment type="caution">
    <text evidence="1">The sequence shown here is derived from an EMBL/GenBank/DDBJ whole genome shotgun (WGS) entry which is preliminary data.</text>
</comment>
<name>A0ACC1C1B6_9ROSI</name>
<dbReference type="EMBL" id="CM047898">
    <property type="protein sequence ID" value="KAJ0105921.1"/>
    <property type="molecule type" value="Genomic_DNA"/>
</dbReference>
<evidence type="ECO:0000313" key="1">
    <source>
        <dbReference type="EMBL" id="KAJ0105921.1"/>
    </source>
</evidence>
<reference evidence="2" key="1">
    <citation type="journal article" date="2023" name="G3 (Bethesda)">
        <title>Genome assembly and association tests identify interacting loci associated with vigor, precocity, and sex in interspecific pistachio rootstocks.</title>
        <authorList>
            <person name="Palmer W."/>
            <person name="Jacygrad E."/>
            <person name="Sagayaradj S."/>
            <person name="Cavanaugh K."/>
            <person name="Han R."/>
            <person name="Bertier L."/>
            <person name="Beede B."/>
            <person name="Kafkas S."/>
            <person name="Golino D."/>
            <person name="Preece J."/>
            <person name="Michelmore R."/>
        </authorList>
    </citation>
    <scope>NUCLEOTIDE SEQUENCE [LARGE SCALE GENOMIC DNA]</scope>
</reference>
<sequence length="456" mass="52284">MIFCRLSFFVVASVTALAVSPINHIDSFKKTRSSNIKHSEKNGSSFKEIEGEDEEDKIADNLPDEKAQQEEEVKRIRRKMKTHILMKELEKRKMVLERKLLELYGLKEQQEFIAQMHRHLEEKMTEIDMLGGTCSKGNYTNNGMIEKKLKAAKHVELEYGEMQRIKKELQLEKRELTVKLVGAQARVISVSSMTQDKILGKIEEEMRILRHTNEDLSKEVEKLQRNRFNMVEELVYQRWLNACLRFETHKYQTPSRNISCDLNNYANRKAEKEDKQLVLDLGFDRISSPTSCSNEGNDSSTSTESSSNSQRSVNSNKSGFVHSIKRWGRSSKDDFSAASSPDKSSRRSLFTRNGLIRRHSTSMVPSNRPKMVQESTESPDTLNFPRVRRVSFCDSVENPIPDAPKSDEDLTDDKEMCTEKSEQSSTLDGSPNCEAKFIGSPYVSCLEAIEKNSLNR</sequence>
<evidence type="ECO:0000313" key="2">
    <source>
        <dbReference type="Proteomes" id="UP001164250"/>
    </source>
</evidence>
<dbReference type="Proteomes" id="UP001164250">
    <property type="component" value="Chromosome 2"/>
</dbReference>
<proteinExistence type="predicted"/>
<keyword evidence="2" id="KW-1185">Reference proteome</keyword>